<feature type="region of interest" description="Disordered" evidence="5">
    <location>
        <begin position="430"/>
        <end position="455"/>
    </location>
</feature>
<gene>
    <name evidence="7" type="primary">LEPRE1</name>
    <name evidence="7" type="ORF">SK128_019428</name>
</gene>
<keyword evidence="8" id="KW-1185">Reference proteome</keyword>
<protein>
    <submittedName>
        <fullName evidence="7">Procollagen-proline 3-dioxygenase activity protein</fullName>
        <ecNumber evidence="7">1.14.11.7</ecNumber>
    </submittedName>
</protein>
<dbReference type="EC" id="1.14.11.7" evidence="7"/>
<dbReference type="InterPro" id="IPR056585">
    <property type="entry name" value="Leprecan_dom"/>
</dbReference>
<evidence type="ECO:0000256" key="2">
    <source>
        <dbReference type="ARBA" id="ARBA00022729"/>
    </source>
</evidence>
<comment type="similarity">
    <text evidence="1">Belongs to the leprecan family.</text>
</comment>
<dbReference type="PANTHER" id="PTHR13986">
    <property type="entry name" value="PROTEIN LYSINE HYDROXYLATION COMPLEX COMPONENT"/>
    <property type="match status" value="1"/>
</dbReference>
<evidence type="ECO:0000256" key="5">
    <source>
        <dbReference type="SAM" id="MobiDB-lite"/>
    </source>
</evidence>
<dbReference type="GO" id="GO:0005783">
    <property type="term" value="C:endoplasmic reticulum"/>
    <property type="evidence" value="ECO:0007669"/>
    <property type="project" value="TreeGrafter"/>
</dbReference>
<dbReference type="GO" id="GO:0005518">
    <property type="term" value="F:collagen binding"/>
    <property type="evidence" value="ECO:0007669"/>
    <property type="project" value="TreeGrafter"/>
</dbReference>
<dbReference type="InterPro" id="IPR019734">
    <property type="entry name" value="TPR_rpt"/>
</dbReference>
<dbReference type="AlphaFoldDB" id="A0AAN8WN96"/>
<evidence type="ECO:0000259" key="6">
    <source>
        <dbReference type="Pfam" id="PF23557"/>
    </source>
</evidence>
<proteinExistence type="inferred from homology"/>
<reference evidence="7 8" key="1">
    <citation type="submission" date="2023-11" db="EMBL/GenBank/DDBJ databases">
        <title>Halocaridina rubra genome assembly.</title>
        <authorList>
            <person name="Smith C."/>
        </authorList>
    </citation>
    <scope>NUCLEOTIDE SEQUENCE [LARGE SCALE GENOMIC DNA]</scope>
    <source>
        <strain evidence="7">EP-1</strain>
        <tissue evidence="7">Whole</tissue>
    </source>
</reference>
<dbReference type="EMBL" id="JAXCGZ010018929">
    <property type="protein sequence ID" value="KAK7067091.1"/>
    <property type="molecule type" value="Genomic_DNA"/>
</dbReference>
<dbReference type="InterPro" id="IPR052284">
    <property type="entry name" value="Collagen_mod_leprecan"/>
</dbReference>
<dbReference type="PROSITE" id="PS50005">
    <property type="entry name" value="TPR"/>
    <property type="match status" value="1"/>
</dbReference>
<organism evidence="7 8">
    <name type="scientific">Halocaridina rubra</name>
    <name type="common">Hawaiian red shrimp</name>
    <dbReference type="NCBI Taxonomy" id="373956"/>
    <lineage>
        <taxon>Eukaryota</taxon>
        <taxon>Metazoa</taxon>
        <taxon>Ecdysozoa</taxon>
        <taxon>Arthropoda</taxon>
        <taxon>Crustacea</taxon>
        <taxon>Multicrustacea</taxon>
        <taxon>Malacostraca</taxon>
        <taxon>Eumalacostraca</taxon>
        <taxon>Eucarida</taxon>
        <taxon>Decapoda</taxon>
        <taxon>Pleocyemata</taxon>
        <taxon>Caridea</taxon>
        <taxon>Atyoidea</taxon>
        <taxon>Atyidae</taxon>
        <taxon>Halocaridina</taxon>
    </lineage>
</organism>
<evidence type="ECO:0000256" key="1">
    <source>
        <dbReference type="ARBA" id="ARBA00006487"/>
    </source>
</evidence>
<sequence>MFGKLFHNVSSKNKHKTIIITFKYSENIVSLNMLVYGLLTLLGLVCVEGTPDNPIMSYDFLYREGVDSYLSEKWESCVKNIEMALEDWHWWRENIIRCRRDCSKEGRDGVLYSSGLSEDESFMEKTVRSTLCLVKCKKAVFGSRMDRVAEGHVDEDFDMRKPYDYLQLCYYKLDKIKEAADAAATVLAQKPEHEVMKNNLKFYLTKDDIPPESVVNRELKKYGRLYIQGNTAYNNNDYAGTINLMEESLREYYRADDDCRKLCEKPFDQGWFPDFISSVANHYTFTLRCKRRCAFQLSNLYGEPIEHFFASYFNYLQYSYYQEGEYKKAYESVASALVLTPDDEVQLRNKEFYIKENAEAEELLVPRKDVLEYKKQLDFEEKMIEFIETSFIFLNDEEFLEDVDENQVEIAGDKKTLSVVDMPIDANSVPSSFDSKKGNATKVTVESQNTLRDEL</sequence>
<evidence type="ECO:0000313" key="7">
    <source>
        <dbReference type="EMBL" id="KAK7067091.1"/>
    </source>
</evidence>
<keyword evidence="3" id="KW-0325">Glycoprotein</keyword>
<dbReference type="Pfam" id="PF23557">
    <property type="entry name" value="TPR_leprecan"/>
    <property type="match status" value="1"/>
</dbReference>
<accession>A0AAN8WN96</accession>
<dbReference type="Gene3D" id="1.25.40.10">
    <property type="entry name" value="Tetratricopeptide repeat domain"/>
    <property type="match status" value="2"/>
</dbReference>
<keyword evidence="2" id="KW-0732">Signal</keyword>
<comment type="caution">
    <text evidence="7">The sequence shown here is derived from an EMBL/GenBank/DDBJ whole genome shotgun (WGS) entry which is preliminary data.</text>
</comment>
<dbReference type="Proteomes" id="UP001381693">
    <property type="component" value="Unassembled WGS sequence"/>
</dbReference>
<dbReference type="InterPro" id="IPR011990">
    <property type="entry name" value="TPR-like_helical_dom_sf"/>
</dbReference>
<feature type="repeat" description="TPR" evidence="4">
    <location>
        <begin position="310"/>
        <end position="343"/>
    </location>
</feature>
<evidence type="ECO:0000256" key="4">
    <source>
        <dbReference type="PROSITE-ProRule" id="PRU00339"/>
    </source>
</evidence>
<keyword evidence="7" id="KW-0560">Oxidoreductase</keyword>
<feature type="compositionally biased region" description="Polar residues" evidence="5">
    <location>
        <begin position="441"/>
        <end position="455"/>
    </location>
</feature>
<dbReference type="GO" id="GO:0019797">
    <property type="term" value="F:procollagen-proline 3-dioxygenase activity"/>
    <property type="evidence" value="ECO:0007669"/>
    <property type="project" value="UniProtKB-EC"/>
</dbReference>
<dbReference type="PANTHER" id="PTHR13986:SF8">
    <property type="entry name" value="PROLYL 3-HYDROXYLASE 1-LIKE PROTEIN"/>
    <property type="match status" value="1"/>
</dbReference>
<feature type="domain" description="Leprecan-like alpha-helical" evidence="6">
    <location>
        <begin position="58"/>
        <end position="354"/>
    </location>
</feature>
<name>A0AAN8WN96_HALRR</name>
<evidence type="ECO:0000313" key="8">
    <source>
        <dbReference type="Proteomes" id="UP001381693"/>
    </source>
</evidence>
<keyword evidence="4" id="KW-0802">TPR repeat</keyword>
<evidence type="ECO:0000256" key="3">
    <source>
        <dbReference type="ARBA" id="ARBA00023180"/>
    </source>
</evidence>
<dbReference type="GO" id="GO:0030199">
    <property type="term" value="P:collagen fibril organization"/>
    <property type="evidence" value="ECO:0007669"/>
    <property type="project" value="TreeGrafter"/>
</dbReference>